<protein>
    <recommendedName>
        <fullName evidence="6">Tubulin-specific chaperone D C-terminal domain-containing protein</fullName>
    </recommendedName>
</protein>
<dbReference type="Proteomes" id="UP000803844">
    <property type="component" value="Unassembled WGS sequence"/>
</dbReference>
<dbReference type="InterPro" id="IPR022577">
    <property type="entry name" value="TBCD_C"/>
</dbReference>
<gene>
    <name evidence="4" type="ORF">M406DRAFT_38921</name>
</gene>
<evidence type="ECO:0000256" key="1">
    <source>
        <dbReference type="ARBA" id="ARBA00023186"/>
    </source>
</evidence>
<dbReference type="AlphaFoldDB" id="A0A9P5CRT8"/>
<name>A0A9P5CRT8_CRYP1</name>
<dbReference type="GO" id="GO:0005096">
    <property type="term" value="F:GTPase activator activity"/>
    <property type="evidence" value="ECO:0007669"/>
    <property type="project" value="InterPro"/>
</dbReference>
<evidence type="ECO:0008006" key="6">
    <source>
        <dbReference type="Google" id="ProtNLM"/>
    </source>
</evidence>
<dbReference type="GO" id="GO:0048487">
    <property type="term" value="F:beta-tubulin binding"/>
    <property type="evidence" value="ECO:0007669"/>
    <property type="project" value="InterPro"/>
</dbReference>
<dbReference type="SUPFAM" id="SSF48371">
    <property type="entry name" value="ARM repeat"/>
    <property type="match status" value="1"/>
</dbReference>
<keyword evidence="5" id="KW-1185">Reference proteome</keyword>
<dbReference type="GeneID" id="63841209"/>
<feature type="domain" description="Tubulin-folding cofactor D C-terminal" evidence="2">
    <location>
        <begin position="984"/>
        <end position="1155"/>
    </location>
</feature>
<organism evidence="4 5">
    <name type="scientific">Cryphonectria parasitica (strain ATCC 38755 / EP155)</name>
    <dbReference type="NCBI Taxonomy" id="660469"/>
    <lineage>
        <taxon>Eukaryota</taxon>
        <taxon>Fungi</taxon>
        <taxon>Dikarya</taxon>
        <taxon>Ascomycota</taxon>
        <taxon>Pezizomycotina</taxon>
        <taxon>Sordariomycetes</taxon>
        <taxon>Sordariomycetidae</taxon>
        <taxon>Diaporthales</taxon>
        <taxon>Cryphonectriaceae</taxon>
        <taxon>Cryphonectria-Endothia species complex</taxon>
        <taxon>Cryphonectria</taxon>
    </lineage>
</organism>
<dbReference type="EMBL" id="MU032346">
    <property type="protein sequence ID" value="KAF3767450.1"/>
    <property type="molecule type" value="Genomic_DNA"/>
</dbReference>
<feature type="domain" description="Tubulin-folding cofactor D ARM repeats" evidence="3">
    <location>
        <begin position="347"/>
        <end position="412"/>
    </location>
</feature>
<proteinExistence type="predicted"/>
<sequence length="1259" mass="137971">MDAAEIDQDIKLQRVSGELITAFDQSLGLFLRKPDRIGGSHVRSRVRSREAYHLIFHLLEPFQELPQLLDPHLPKWLPMLAEAFLEHLQMRRRRTREASAASSLLMPLPTAICKLIYTFCKIRGEKVIVRFLNVETKYLELLLSALEDAERQPQGGPDDTLVAHWAWEERYIVLLWLSHLMLAPFDLSTISSVYMEDVDLAGIPGFFWPSNTPGITVRVLPLAVKYLACPGKEREAAKALLVRMAMRKDMQQLGVLHALVQWALFWLRPRADEPTQSPYKYIGVLSFLAGILASSAETSDMERYSSTIFYTVNAIPVNDDEMSRIVQSSALAKKTIVKVTRSIVVSKLKRDRQDSAGVELLETAIGYLLESLADNDTPVRFSASKALSIVTLNLPSYMASEVVDTVLESLSRNVLLVNDAAEPSLPPRRDLTSVDPLEWHGLMLTLSHLLYRRSPPAVKLGSIIRALLLGLSFERRGPSGGSVGTNVRDAACFGIWALARRYSTQDLLAVPSETVRTGLPGDVNTSVLQIIATNLVVAASLDPAGNIRRGSSAALQELIGRHPDTVENGIALVQAVDYHAVARRSRAIHDVAVRATKLHVQYGEAILDALLGWRGARDADAAARRVAGRAYGTVMTEMTSLTPSSRLDEVILTSINRVLRPMKALQTRQVEERHGLLVSLAAILDQVPLLVARDSMAGMTLPTGLGSVVQEGQNALLDMLQSVASTSFRKPELIAEGICRLLISAFPILQADAVGSLDAIVGEGLLMSGLDLVSPTNLAKFTEVVSRIDLSQVHNQDRLSTILSTSWELINTWLARTEQEVIDAASEASIVLLLFSSPQQREHVLRRWADTIRERSHSATGAGLFCALTRAYPVVAMHKKPEEVSATVCAPLLERWAQDTNVDVRAAILQSLAQSEMLNQNVDQLLSLVAAGLEDYTTTARGDIGSHVRLQAVRATQHLWLSMQQPRTEMGNHSGAVCGLLLPILRLAAEKLDRVRVEAQATLAVALQPEPSSMLGKLTFSSKSHFQYLLNLLESDWFQTPFGTEAQSNADRCMDELLAGYVTSADTGNEDLVIASRAALTEYCTASQEHLDGVCTSLLRNLKSHQGQDRVTVPTLEITAFLFSVGIFQQSRKVDMKSLCLQAQKAGYKSGNMRKLEACIKVYGGVAAMGNNNAAGLPAMASAVLEQKRSEGISEAKRRLGTLMVHPWPRVRTSVVDEIWGLVSTGGEVADQGERLKGVDWGATEKSAAKALVAELGMS</sequence>
<keyword evidence="1" id="KW-0143">Chaperone</keyword>
<dbReference type="GO" id="GO:0007021">
    <property type="term" value="P:tubulin complex assembly"/>
    <property type="evidence" value="ECO:0007669"/>
    <property type="project" value="InterPro"/>
</dbReference>
<dbReference type="Pfam" id="PF25767">
    <property type="entry name" value="ARM_TBCD_2nd"/>
    <property type="match status" value="2"/>
</dbReference>
<evidence type="ECO:0000259" key="3">
    <source>
        <dbReference type="Pfam" id="PF25767"/>
    </source>
</evidence>
<dbReference type="Pfam" id="PF23579">
    <property type="entry name" value="ARM_TBCD"/>
    <property type="match status" value="1"/>
</dbReference>
<dbReference type="InterPro" id="IPR033162">
    <property type="entry name" value="TBCD"/>
</dbReference>
<dbReference type="InterPro" id="IPR058033">
    <property type="entry name" value="ARM_TBCD_2nd"/>
</dbReference>
<dbReference type="InterPro" id="IPR016024">
    <property type="entry name" value="ARM-type_fold"/>
</dbReference>
<evidence type="ECO:0000313" key="5">
    <source>
        <dbReference type="Proteomes" id="UP000803844"/>
    </source>
</evidence>
<dbReference type="GO" id="GO:0000226">
    <property type="term" value="P:microtubule cytoskeleton organization"/>
    <property type="evidence" value="ECO:0007669"/>
    <property type="project" value="TreeGrafter"/>
</dbReference>
<dbReference type="PANTHER" id="PTHR12658">
    <property type="entry name" value="BETA-TUBULIN COFACTOR D"/>
    <property type="match status" value="1"/>
</dbReference>
<dbReference type="PANTHER" id="PTHR12658:SF0">
    <property type="entry name" value="TUBULIN-SPECIFIC CHAPERONE D"/>
    <property type="match status" value="1"/>
</dbReference>
<dbReference type="OrthoDB" id="10253476at2759"/>
<dbReference type="Pfam" id="PF12612">
    <property type="entry name" value="TFCD_C"/>
    <property type="match status" value="1"/>
</dbReference>
<feature type="domain" description="Tubulin-folding cofactor D ARM repeats" evidence="3">
    <location>
        <begin position="438"/>
        <end position="570"/>
    </location>
</feature>
<accession>A0A9P5CRT8</accession>
<dbReference type="GO" id="GO:0007023">
    <property type="term" value="P:post-chaperonin tubulin folding pathway"/>
    <property type="evidence" value="ECO:0007669"/>
    <property type="project" value="InterPro"/>
</dbReference>
<comment type="caution">
    <text evidence="4">The sequence shown here is derived from an EMBL/GenBank/DDBJ whole genome shotgun (WGS) entry which is preliminary data.</text>
</comment>
<dbReference type="RefSeq" id="XP_040778411.1">
    <property type="nucleotide sequence ID" value="XM_040924080.1"/>
</dbReference>
<evidence type="ECO:0000313" key="4">
    <source>
        <dbReference type="EMBL" id="KAF3767450.1"/>
    </source>
</evidence>
<evidence type="ECO:0000259" key="2">
    <source>
        <dbReference type="Pfam" id="PF12612"/>
    </source>
</evidence>
<reference evidence="4" key="1">
    <citation type="journal article" date="2020" name="Phytopathology">
        <title>Genome sequence of the chestnut blight fungus Cryphonectria parasitica EP155: A fundamental resource for an archetypical invasive plant pathogen.</title>
        <authorList>
            <person name="Crouch J.A."/>
            <person name="Dawe A."/>
            <person name="Aerts A."/>
            <person name="Barry K."/>
            <person name="Churchill A.C.L."/>
            <person name="Grimwood J."/>
            <person name="Hillman B."/>
            <person name="Milgroom M.G."/>
            <person name="Pangilinan J."/>
            <person name="Smith M."/>
            <person name="Salamov A."/>
            <person name="Schmutz J."/>
            <person name="Yadav J."/>
            <person name="Grigoriev I.V."/>
            <person name="Nuss D."/>
        </authorList>
    </citation>
    <scope>NUCLEOTIDE SEQUENCE</scope>
    <source>
        <strain evidence="4">EP155</strain>
    </source>
</reference>